<protein>
    <submittedName>
        <fullName evidence="2">Uncharacterized protein</fullName>
    </submittedName>
</protein>
<keyword evidence="3" id="KW-1185">Reference proteome</keyword>
<feature type="compositionally biased region" description="Basic and acidic residues" evidence="1">
    <location>
        <begin position="18"/>
        <end position="32"/>
    </location>
</feature>
<organism evidence="2 3">
    <name type="scientific">Dryococelus australis</name>
    <dbReference type="NCBI Taxonomy" id="614101"/>
    <lineage>
        <taxon>Eukaryota</taxon>
        <taxon>Metazoa</taxon>
        <taxon>Ecdysozoa</taxon>
        <taxon>Arthropoda</taxon>
        <taxon>Hexapoda</taxon>
        <taxon>Insecta</taxon>
        <taxon>Pterygota</taxon>
        <taxon>Neoptera</taxon>
        <taxon>Polyneoptera</taxon>
        <taxon>Phasmatodea</taxon>
        <taxon>Verophasmatodea</taxon>
        <taxon>Anareolatae</taxon>
        <taxon>Phasmatidae</taxon>
        <taxon>Eurycanthinae</taxon>
        <taxon>Dryococelus</taxon>
    </lineage>
</organism>
<dbReference type="Proteomes" id="UP001159363">
    <property type="component" value="Chromosome 8"/>
</dbReference>
<feature type="compositionally biased region" description="Basic and acidic residues" evidence="1">
    <location>
        <begin position="66"/>
        <end position="95"/>
    </location>
</feature>
<sequence length="1264" mass="137750">MEIPEQNPLNSGIVPQDSHMRKPGEYPRRESKPGSPWWRSERSEASGECTEGERRQGIVNRACVAETRDSSPGRSVEVGKEGRRNGKGGEIEKDGRKRLINSCRPTEQTDELEVKTFPLFRSRTGSYDLRKSTLLAPKKRLVDNIPCSNPPPLSEITPCECWDDLLLPGVGGGRAVRLLASHQGANRTQSPAHVEIVPDDYSGRRVFSGISRFPPPLHSLLHFHLISPSSALKTSFLRAAQISKLSLTVGYGRFFPRSFFCEQLVPPLMTSLSTTQNTREIITSLSYPGFRVCHEVRELSAKTSIEPGLDLVGTTVAQWFERFQVGPQWPGGYSDSKWGRNGSVDRTISSGATVAKPEARNASLAALFVTGAVNQKNSLGVWSQRPQLCSALKEQNHKCRSAEKAGSAAAASPGLRTGGRGGVVVRLIASHQAEPDQIPGGVDPPPPRFLHVGTAPDDAAGYRVFSEISHFPRPCIPDLLHSRLTSPLSALNTSMLRPAGTSSLIHSHLRSGRKFFERGHSCEGIACTTIFEELWRGGGYLLRLLIVRVECAPAVSTQQEFAVLLSDVECAALSVSKPDLLEIHFGFIGLPKLILNITNASRAEMFNGSKNKAIGHLRSKRAQLPVGRSRILACRNRAVQCRWSAGFLGDLPFPSPPHSGAAPYSPRFTLTTRLPPRRARFYSRRGRSRVFCMWESCRTISLVGGVFSGISRFTLPLYFEAAQYSHHFTLIGSQDLDVKSHRNLSTPFQNNCDHEYRAYEKITYLQHMHSDIKSGMNSRGNPASKVKEFCRGGGGGDRYGRHYHARLVPHRSYAQGVQCFRSGFRTTRRTHIDRPTDGKRCTLPAARWPSDVSCKHGRVCRVGSPRVERVCVWVLNFTTQPSPEKFDSGYNSFRIHGHAPYGAMECVLNVCYTHGAAANKMADTRVTNLKPLKHHIATWPTTCLMECARLAMGTPLTHLGEVAACARLAMGTPLTHLGEVAACARLAMGTPLTHLGEVAVCARLAMDTHLTHLGEVAACARLAMGTPLTHFGEVAACARLAMDTHLTHLGEVAACARLAMGTPLTHLGEVAACARLTMGTHLTHLGEVAACARLAMDTHLIHLGNVAACARLAMGTPLTHLGEVAACARLAMDTHLTHLGEVAACARLAMGHTSYPFRLAMGTPLTHLGEVAACARFVMGTPLTHLGEVAACARLAMDTHLTHLGEVAACARLTMGTPLTHLAKPSWNAHAMTQRRRADIVRTCAPGLNPHLAHHHTSSARISS</sequence>
<comment type="caution">
    <text evidence="2">The sequence shown here is derived from an EMBL/GenBank/DDBJ whole genome shotgun (WGS) entry which is preliminary data.</text>
</comment>
<name>A0ABQ9GVJ1_9NEOP</name>
<evidence type="ECO:0000313" key="3">
    <source>
        <dbReference type="Proteomes" id="UP001159363"/>
    </source>
</evidence>
<proteinExistence type="predicted"/>
<gene>
    <name evidence="2" type="ORF">PR048_023958</name>
</gene>
<accession>A0ABQ9GVJ1</accession>
<reference evidence="2 3" key="1">
    <citation type="submission" date="2023-02" db="EMBL/GenBank/DDBJ databases">
        <title>LHISI_Scaffold_Assembly.</title>
        <authorList>
            <person name="Stuart O.P."/>
            <person name="Cleave R."/>
            <person name="Magrath M.J.L."/>
            <person name="Mikheyev A.S."/>
        </authorList>
    </citation>
    <scope>NUCLEOTIDE SEQUENCE [LARGE SCALE GENOMIC DNA]</scope>
    <source>
        <strain evidence="2">Daus_M_001</strain>
        <tissue evidence="2">Leg muscle</tissue>
    </source>
</reference>
<feature type="compositionally biased region" description="Basic and acidic residues" evidence="1">
    <location>
        <begin position="39"/>
        <end position="56"/>
    </location>
</feature>
<evidence type="ECO:0000256" key="1">
    <source>
        <dbReference type="SAM" id="MobiDB-lite"/>
    </source>
</evidence>
<evidence type="ECO:0000313" key="2">
    <source>
        <dbReference type="EMBL" id="KAJ8876050.1"/>
    </source>
</evidence>
<dbReference type="EMBL" id="JARBHB010000009">
    <property type="protein sequence ID" value="KAJ8876050.1"/>
    <property type="molecule type" value="Genomic_DNA"/>
</dbReference>
<feature type="region of interest" description="Disordered" evidence="1">
    <location>
        <begin position="1"/>
        <end position="95"/>
    </location>
</feature>